<dbReference type="InterPro" id="IPR013444">
    <property type="entry name" value="Helicase_Cas3_CRISPR-ass_Anaes"/>
</dbReference>
<gene>
    <name evidence="5" type="ORF">E3A20_26880</name>
</gene>
<keyword evidence="6" id="KW-1185">Reference proteome</keyword>
<accession>A0A5C6M2C6</accession>
<feature type="non-terminal residue" evidence="5">
    <location>
        <position position="1"/>
    </location>
</feature>
<protein>
    <recommendedName>
        <fullName evidence="4">HD Cas3-type domain-containing protein</fullName>
    </recommendedName>
</protein>
<comment type="caution">
    <text evidence="5">The sequence shown here is derived from an EMBL/GenBank/DDBJ whole genome shotgun (WGS) entry which is preliminary data.</text>
</comment>
<feature type="domain" description="HD Cas3-type" evidence="4">
    <location>
        <begin position="217"/>
        <end position="387"/>
    </location>
</feature>
<dbReference type="GO" id="GO:0016787">
    <property type="term" value="F:hydrolase activity"/>
    <property type="evidence" value="ECO:0007669"/>
    <property type="project" value="UniProtKB-KW"/>
</dbReference>
<reference evidence="5 6" key="1">
    <citation type="submission" date="2019-08" db="EMBL/GenBank/DDBJ databases">
        <title>100 year-old enigma solved: identification of Planctomyces bekefii, the type genus and species of the phylum Planctomycetes.</title>
        <authorList>
            <person name="Svetlana D.N."/>
            <person name="Overmann J."/>
        </authorList>
    </citation>
    <scope>NUCLEOTIDE SEQUENCE [LARGE SCALE GENOMIC DNA]</scope>
    <source>
        <strain evidence="5">Phe10_nw2017</strain>
    </source>
</reference>
<sequence length="387" mass="42988">VYLHGLPQDWDPPRTEVAWRTEVEKLQLTYSGEGDREQLWEQDSRALAATAAAILEDYPLKPMELLSDRRDTLRTELGRLAQKHTEATAWLVDPDGEVTVYRLAELDVKEKRDGRTVFKVDSDNCIIVLPPHVGGLSEQGMFSADAEPNGARSLDVADELIDVVTGLATRCRTMDRADAKASGMQLIRSVAMPTGGGEEAEAAYWHFFVRRNSGQVRARKPVLLDVHVADVERRVTEIVSGLRLDAGLANCLILAARYHDHGKRRSLFQTMLGNRRAPAVWWAKSGPKTGLPLEERYRHEFGSLHDVPSAGELGVTDAERELVLHLIAAHHGRARPHFPGEEVFDPNSSVAGDTAVAASVPQRFGRLQRQFGRWGLAYLESLLRAAD</sequence>
<dbReference type="Gene3D" id="1.10.3210.30">
    <property type="match status" value="1"/>
</dbReference>
<dbReference type="AlphaFoldDB" id="A0A5C6M2C6"/>
<organism evidence="5 6">
    <name type="scientific">Planctomyces bekefii</name>
    <dbReference type="NCBI Taxonomy" id="1653850"/>
    <lineage>
        <taxon>Bacteria</taxon>
        <taxon>Pseudomonadati</taxon>
        <taxon>Planctomycetota</taxon>
        <taxon>Planctomycetia</taxon>
        <taxon>Planctomycetales</taxon>
        <taxon>Planctomycetaceae</taxon>
        <taxon>Planctomyces</taxon>
    </lineage>
</organism>
<dbReference type="GO" id="GO:0046872">
    <property type="term" value="F:metal ion binding"/>
    <property type="evidence" value="ECO:0007669"/>
    <property type="project" value="UniProtKB-KW"/>
</dbReference>
<dbReference type="InterPro" id="IPR038257">
    <property type="entry name" value="CRISPR-assoc_Cas3_HD_sf"/>
</dbReference>
<keyword evidence="3" id="KW-0051">Antiviral defense</keyword>
<evidence type="ECO:0000256" key="2">
    <source>
        <dbReference type="ARBA" id="ARBA00022801"/>
    </source>
</evidence>
<evidence type="ECO:0000313" key="5">
    <source>
        <dbReference type="EMBL" id="TWW08182.1"/>
    </source>
</evidence>
<dbReference type="PROSITE" id="PS51643">
    <property type="entry name" value="HD_CAS3"/>
    <property type="match status" value="1"/>
</dbReference>
<reference evidence="5 6" key="2">
    <citation type="submission" date="2019-08" db="EMBL/GenBank/DDBJ databases">
        <authorList>
            <person name="Henke P."/>
        </authorList>
    </citation>
    <scope>NUCLEOTIDE SEQUENCE [LARGE SCALE GENOMIC DNA]</scope>
    <source>
        <strain evidence="5">Phe10_nw2017</strain>
    </source>
</reference>
<dbReference type="InterPro" id="IPR006483">
    <property type="entry name" value="CRISPR-assoc_Cas3_HD"/>
</dbReference>
<dbReference type="GO" id="GO:0051607">
    <property type="term" value="P:defense response to virus"/>
    <property type="evidence" value="ECO:0007669"/>
    <property type="project" value="UniProtKB-KW"/>
</dbReference>
<dbReference type="EMBL" id="SRHE01000800">
    <property type="protein sequence ID" value="TWW08182.1"/>
    <property type="molecule type" value="Genomic_DNA"/>
</dbReference>
<evidence type="ECO:0000256" key="3">
    <source>
        <dbReference type="ARBA" id="ARBA00023118"/>
    </source>
</evidence>
<keyword evidence="2" id="KW-0378">Hydrolase</keyword>
<evidence type="ECO:0000259" key="4">
    <source>
        <dbReference type="PROSITE" id="PS51643"/>
    </source>
</evidence>
<name>A0A5C6M2C6_9PLAN</name>
<evidence type="ECO:0000313" key="6">
    <source>
        <dbReference type="Proteomes" id="UP000321083"/>
    </source>
</evidence>
<dbReference type="Proteomes" id="UP000321083">
    <property type="component" value="Unassembled WGS sequence"/>
</dbReference>
<keyword evidence="1" id="KW-0479">Metal-binding</keyword>
<proteinExistence type="predicted"/>
<dbReference type="NCBIfam" id="TIGR02621">
    <property type="entry name" value="cas3_GSU0051"/>
    <property type="match status" value="1"/>
</dbReference>
<evidence type="ECO:0000256" key="1">
    <source>
        <dbReference type="ARBA" id="ARBA00022723"/>
    </source>
</evidence>
<dbReference type="SUPFAM" id="SSF109604">
    <property type="entry name" value="HD-domain/PDEase-like"/>
    <property type="match status" value="1"/>
</dbReference>